<keyword evidence="2" id="KW-1003">Cell membrane</keyword>
<dbReference type="Proteomes" id="UP000085678">
    <property type="component" value="Unplaced"/>
</dbReference>
<keyword evidence="4 9" id="KW-1133">Transmembrane helix</keyword>
<evidence type="ECO:0000256" key="7">
    <source>
        <dbReference type="ARBA" id="ARBA00023170"/>
    </source>
</evidence>
<keyword evidence="3 9" id="KW-0812">Transmembrane</keyword>
<sequence length="305" mass="36271">MEVAFQYDSFFILLIMFLIWFFNILMLVIAWKTCALKSINRYFLTSMTVADLLIGIFIVPFSFWTSLFSEWVFNDKFCHVEAYLNAILWIVSLYSYMCLCIDHFVGIRKPQRHEAELSPLRCFCWVTLIWISALCFCCPLMFGENRGRYEDNTHLCVIDWSSQRAYFITSGVVITVPALVVITFTNLYIFTDDYKNRKEVYEKFFTWNRGGRPENYFAAFVIGLVYLFSWLPWCIVELFDHFKILGYDKYPQQMDFFLLWLVVSNSFFKLPVFLLCSQEFRDGLKYVWYNVKMACRSSIEITTAI</sequence>
<dbReference type="PANTHER" id="PTHR22752">
    <property type="entry name" value="G PROTEIN-COUPLED RECEPTOR"/>
    <property type="match status" value="1"/>
</dbReference>
<dbReference type="RefSeq" id="XP_023933333.1">
    <property type="nucleotide sequence ID" value="XM_024077565.1"/>
</dbReference>
<dbReference type="PROSITE" id="PS50262">
    <property type="entry name" value="G_PROTEIN_RECEP_F1_2"/>
    <property type="match status" value="1"/>
</dbReference>
<protein>
    <submittedName>
        <fullName evidence="12">G-protein coupled receptor 52</fullName>
    </submittedName>
</protein>
<dbReference type="InterPro" id="IPR017452">
    <property type="entry name" value="GPCR_Rhodpsn_7TM"/>
</dbReference>
<evidence type="ECO:0000256" key="5">
    <source>
        <dbReference type="ARBA" id="ARBA00023040"/>
    </source>
</evidence>
<dbReference type="FunCoup" id="A0A1S3KFU7">
    <property type="interactions" value="194"/>
</dbReference>
<keyword evidence="5" id="KW-0297">G-protein coupled receptor</keyword>
<evidence type="ECO:0000313" key="11">
    <source>
        <dbReference type="Proteomes" id="UP000085678"/>
    </source>
</evidence>
<evidence type="ECO:0000313" key="12">
    <source>
        <dbReference type="RefSeq" id="XP_023933333.1"/>
    </source>
</evidence>
<feature type="transmembrane region" description="Helical" evidence="9">
    <location>
        <begin position="83"/>
        <end position="101"/>
    </location>
</feature>
<feature type="transmembrane region" description="Helical" evidence="9">
    <location>
        <begin position="165"/>
        <end position="189"/>
    </location>
</feature>
<keyword evidence="7 12" id="KW-0675">Receptor</keyword>
<dbReference type="GO" id="GO:0005886">
    <property type="term" value="C:plasma membrane"/>
    <property type="evidence" value="ECO:0007669"/>
    <property type="project" value="UniProtKB-SubCell"/>
</dbReference>
<evidence type="ECO:0000256" key="1">
    <source>
        <dbReference type="ARBA" id="ARBA00004651"/>
    </source>
</evidence>
<keyword evidence="8" id="KW-0807">Transducer</keyword>
<dbReference type="CDD" id="cd00637">
    <property type="entry name" value="7tm_classA_rhodopsin-like"/>
    <property type="match status" value="1"/>
</dbReference>
<comment type="subcellular location">
    <subcellularLocation>
        <location evidence="1">Cell membrane</location>
        <topology evidence="1">Multi-pass membrane protein</topology>
    </subcellularLocation>
</comment>
<dbReference type="Pfam" id="PF00001">
    <property type="entry name" value="7tm_1"/>
    <property type="match status" value="1"/>
</dbReference>
<feature type="domain" description="G-protein coupled receptors family 1 profile" evidence="10">
    <location>
        <begin position="22"/>
        <end position="273"/>
    </location>
</feature>
<dbReference type="PRINTS" id="PR00237">
    <property type="entry name" value="GPCRRHODOPSN"/>
</dbReference>
<keyword evidence="6 9" id="KW-0472">Membrane</keyword>
<evidence type="ECO:0000259" key="10">
    <source>
        <dbReference type="PROSITE" id="PS50262"/>
    </source>
</evidence>
<dbReference type="KEGG" id="lak:106181494"/>
<feature type="transmembrane region" description="Helical" evidence="9">
    <location>
        <begin position="216"/>
        <end position="236"/>
    </location>
</feature>
<dbReference type="Gene3D" id="1.20.1070.10">
    <property type="entry name" value="Rhodopsin 7-helix transmembrane proteins"/>
    <property type="match status" value="1"/>
</dbReference>
<evidence type="ECO:0000256" key="3">
    <source>
        <dbReference type="ARBA" id="ARBA00022692"/>
    </source>
</evidence>
<dbReference type="OrthoDB" id="6376512at2759"/>
<gene>
    <name evidence="12" type="primary">LOC106181494</name>
</gene>
<dbReference type="GO" id="GO:0004930">
    <property type="term" value="F:G protein-coupled receptor activity"/>
    <property type="evidence" value="ECO:0007669"/>
    <property type="project" value="UniProtKB-KW"/>
</dbReference>
<evidence type="ECO:0000256" key="4">
    <source>
        <dbReference type="ARBA" id="ARBA00022989"/>
    </source>
</evidence>
<feature type="transmembrane region" description="Helical" evidence="9">
    <location>
        <begin position="12"/>
        <end position="31"/>
    </location>
</feature>
<feature type="transmembrane region" description="Helical" evidence="9">
    <location>
        <begin position="43"/>
        <end position="63"/>
    </location>
</feature>
<evidence type="ECO:0000256" key="2">
    <source>
        <dbReference type="ARBA" id="ARBA00022475"/>
    </source>
</evidence>
<dbReference type="STRING" id="7574.A0A1S3KFU7"/>
<name>A0A1S3KFU7_LINAN</name>
<dbReference type="AlphaFoldDB" id="A0A1S3KFU7"/>
<evidence type="ECO:0000256" key="9">
    <source>
        <dbReference type="SAM" id="Phobius"/>
    </source>
</evidence>
<reference evidence="12" key="2">
    <citation type="submission" date="2025-08" db="UniProtKB">
        <authorList>
            <consortium name="RefSeq"/>
        </authorList>
    </citation>
    <scope>IDENTIFICATION</scope>
</reference>
<proteinExistence type="predicted"/>
<accession>A0A1S3KFU7</accession>
<dbReference type="InParanoid" id="A0A1S3KFU7"/>
<organism evidence="11 12">
    <name type="scientific">Lingula anatina</name>
    <name type="common">Brachiopod</name>
    <name type="synonym">Lingula unguis</name>
    <dbReference type="NCBI Taxonomy" id="7574"/>
    <lineage>
        <taxon>Eukaryota</taxon>
        <taxon>Metazoa</taxon>
        <taxon>Spiralia</taxon>
        <taxon>Lophotrochozoa</taxon>
        <taxon>Brachiopoda</taxon>
        <taxon>Linguliformea</taxon>
        <taxon>Lingulata</taxon>
        <taxon>Lingulida</taxon>
        <taxon>Linguloidea</taxon>
        <taxon>Lingulidae</taxon>
        <taxon>Lingula</taxon>
    </lineage>
</organism>
<feature type="transmembrane region" description="Helical" evidence="9">
    <location>
        <begin position="122"/>
        <end position="142"/>
    </location>
</feature>
<evidence type="ECO:0000256" key="6">
    <source>
        <dbReference type="ARBA" id="ARBA00023136"/>
    </source>
</evidence>
<dbReference type="InterPro" id="IPR000276">
    <property type="entry name" value="GPCR_Rhodpsn"/>
</dbReference>
<dbReference type="GeneID" id="106181494"/>
<feature type="transmembrane region" description="Helical" evidence="9">
    <location>
        <begin position="256"/>
        <end position="276"/>
    </location>
</feature>
<keyword evidence="11" id="KW-1185">Reference proteome</keyword>
<dbReference type="SUPFAM" id="SSF81321">
    <property type="entry name" value="Family A G protein-coupled receptor-like"/>
    <property type="match status" value="1"/>
</dbReference>
<evidence type="ECO:0000256" key="8">
    <source>
        <dbReference type="ARBA" id="ARBA00023224"/>
    </source>
</evidence>
<reference evidence="12" key="1">
    <citation type="journal article" date="2015" name="Nat. Commun.">
        <title>The Lingula genome provides insights into brachiopod evolution and the origin of phosphate biomineralization.</title>
        <authorList>
            <person name="Luo Y.J."/>
            <person name="Takeuchi T."/>
            <person name="Koyanagi R."/>
            <person name="Yamada L."/>
            <person name="Kanda M."/>
            <person name="Khalturina M."/>
            <person name="Fujie M."/>
            <person name="Yamasaki S.I."/>
            <person name="Endo K."/>
            <person name="Satoh N."/>
        </authorList>
    </citation>
    <scope>NUCLEOTIDE SEQUENCE</scope>
</reference>